<keyword evidence="1" id="KW-0966">Cell projection</keyword>
<dbReference type="RefSeq" id="WP_125325658.1">
    <property type="nucleotide sequence ID" value="NZ_CP034328.1"/>
</dbReference>
<dbReference type="InterPro" id="IPR010845">
    <property type="entry name" value="FlaF"/>
</dbReference>
<dbReference type="KEGG" id="taw:EI545_11800"/>
<dbReference type="NCBIfam" id="NF009435">
    <property type="entry name" value="PRK12794.1"/>
    <property type="match status" value="1"/>
</dbReference>
<dbReference type="Proteomes" id="UP000282002">
    <property type="component" value="Chromosome"/>
</dbReference>
<name>A0A3S8U7A6_9RHOB</name>
<dbReference type="EMBL" id="CP034328">
    <property type="protein sequence ID" value="AZL59463.1"/>
    <property type="molecule type" value="Genomic_DNA"/>
</dbReference>
<gene>
    <name evidence="1" type="primary">flaF</name>
    <name evidence="1" type="ORF">EI545_11800</name>
</gene>
<dbReference type="Pfam" id="PF07309">
    <property type="entry name" value="FlaF"/>
    <property type="match status" value="1"/>
</dbReference>
<dbReference type="OrthoDB" id="9808944at2"/>
<keyword evidence="1" id="KW-0282">Flagellum</keyword>
<organism evidence="1 2">
    <name type="scientific">Tabrizicola piscis</name>
    <dbReference type="NCBI Taxonomy" id="2494374"/>
    <lineage>
        <taxon>Bacteria</taxon>
        <taxon>Pseudomonadati</taxon>
        <taxon>Pseudomonadota</taxon>
        <taxon>Alphaproteobacteria</taxon>
        <taxon>Rhodobacterales</taxon>
        <taxon>Paracoccaceae</taxon>
        <taxon>Tabrizicola</taxon>
    </lineage>
</organism>
<evidence type="ECO:0000313" key="2">
    <source>
        <dbReference type="Proteomes" id="UP000282002"/>
    </source>
</evidence>
<dbReference type="GO" id="GO:0044781">
    <property type="term" value="P:bacterial-type flagellum organization"/>
    <property type="evidence" value="ECO:0007669"/>
    <property type="project" value="InterPro"/>
</dbReference>
<dbReference type="AlphaFoldDB" id="A0A3S8U7A6"/>
<protein>
    <submittedName>
        <fullName evidence="1">Flagellar biosynthesis regulatory protein FlaF</fullName>
    </submittedName>
</protein>
<accession>A0A3S8U7A6</accession>
<evidence type="ECO:0000313" key="1">
    <source>
        <dbReference type="EMBL" id="AZL59463.1"/>
    </source>
</evidence>
<keyword evidence="1" id="KW-0969">Cilium</keyword>
<keyword evidence="2" id="KW-1185">Reference proteome</keyword>
<proteinExistence type="predicted"/>
<reference evidence="1 2" key="1">
    <citation type="submission" date="2018-12" db="EMBL/GenBank/DDBJ databases">
        <title>Complete genome sequencing of Tabrizicola sp. K13M18.</title>
        <authorList>
            <person name="Bae J.-W."/>
        </authorList>
    </citation>
    <scope>NUCLEOTIDE SEQUENCE [LARGE SCALE GENOMIC DNA]</scope>
    <source>
        <strain evidence="1 2">K13M18</strain>
    </source>
</reference>
<sequence length="123" mass="13377">MTYQSPIAYATRGTPARSLRSVEYDLIAQVTQRLRSAWAKRTTDFPALAAALADNQQLWSTLALDVAQSDNGLPAALRAQLFYLYEFTAKHSRAVLDGSASAEVLTDINMAMLRGLRGDGGGR</sequence>